<dbReference type="Gene3D" id="1.20.1270.280">
    <property type="match status" value="1"/>
</dbReference>
<evidence type="ECO:0000256" key="10">
    <source>
        <dbReference type="ARBA" id="ARBA00023175"/>
    </source>
</evidence>
<dbReference type="FunFam" id="3.40.50.300:FF:000362">
    <property type="entry name" value="Dynein, axonemal, heavy chain 6"/>
    <property type="match status" value="1"/>
</dbReference>
<feature type="domain" description="Dynein heavy chain C-terminal" evidence="19">
    <location>
        <begin position="1425"/>
        <end position="1726"/>
    </location>
</feature>
<dbReference type="InterPro" id="IPR027417">
    <property type="entry name" value="P-loop_NTPase"/>
</dbReference>
<dbReference type="GO" id="GO:0005524">
    <property type="term" value="F:ATP binding"/>
    <property type="evidence" value="ECO:0007669"/>
    <property type="project" value="UniProtKB-KW"/>
</dbReference>
<dbReference type="Pfam" id="PF18199">
    <property type="entry name" value="Dynein_C"/>
    <property type="match status" value="1"/>
</dbReference>
<reference evidence="20" key="1">
    <citation type="journal article" date="2023" name="Insect Mol. Biol.">
        <title>Genome sequencing provides insights into the evolution of gene families encoding plant cell wall-degrading enzymes in longhorned beetles.</title>
        <authorList>
            <person name="Shin N.R."/>
            <person name="Okamura Y."/>
            <person name="Kirsch R."/>
            <person name="Pauchet Y."/>
        </authorList>
    </citation>
    <scope>NUCLEOTIDE SEQUENCE</scope>
    <source>
        <strain evidence="20">AMC_N1</strain>
    </source>
</reference>
<feature type="domain" description="Dynein heavy chain AAA module D4" evidence="16">
    <location>
        <begin position="66"/>
        <end position="307"/>
    </location>
</feature>
<evidence type="ECO:0000259" key="16">
    <source>
        <dbReference type="Pfam" id="PF12780"/>
    </source>
</evidence>
<dbReference type="Pfam" id="PF03028">
    <property type="entry name" value="Dynein_heavy"/>
    <property type="match status" value="1"/>
</dbReference>
<organism evidence="20 21">
    <name type="scientific">Aromia moschata</name>
    <dbReference type="NCBI Taxonomy" id="1265417"/>
    <lineage>
        <taxon>Eukaryota</taxon>
        <taxon>Metazoa</taxon>
        <taxon>Ecdysozoa</taxon>
        <taxon>Arthropoda</taxon>
        <taxon>Hexapoda</taxon>
        <taxon>Insecta</taxon>
        <taxon>Pterygota</taxon>
        <taxon>Neoptera</taxon>
        <taxon>Endopterygota</taxon>
        <taxon>Coleoptera</taxon>
        <taxon>Polyphaga</taxon>
        <taxon>Cucujiformia</taxon>
        <taxon>Chrysomeloidea</taxon>
        <taxon>Cerambycidae</taxon>
        <taxon>Cerambycinae</taxon>
        <taxon>Callichromatini</taxon>
        <taxon>Aromia</taxon>
    </lineage>
</organism>
<dbReference type="Gene3D" id="1.20.920.30">
    <property type="match status" value="1"/>
</dbReference>
<dbReference type="Proteomes" id="UP001162162">
    <property type="component" value="Unassembled WGS sequence"/>
</dbReference>
<dbReference type="FunFam" id="3.40.50.300:FF:002141">
    <property type="entry name" value="Dynein heavy chain"/>
    <property type="match status" value="1"/>
</dbReference>
<feature type="coiled-coil region" evidence="13">
    <location>
        <begin position="877"/>
        <end position="904"/>
    </location>
</feature>
<evidence type="ECO:0000259" key="19">
    <source>
        <dbReference type="Pfam" id="PF18199"/>
    </source>
</evidence>
<keyword evidence="8 13" id="KW-0175">Coiled coil</keyword>
<dbReference type="FunFam" id="3.10.490.20:FF:000001">
    <property type="entry name" value="dynein heavy chain 7, axonemal"/>
    <property type="match status" value="1"/>
</dbReference>
<feature type="domain" description="Dynein heavy chain region D6 P-loop" evidence="14">
    <location>
        <begin position="1128"/>
        <end position="1244"/>
    </location>
</feature>
<dbReference type="GO" id="GO:0030286">
    <property type="term" value="C:dynein complex"/>
    <property type="evidence" value="ECO:0007669"/>
    <property type="project" value="UniProtKB-KW"/>
</dbReference>
<dbReference type="InterPro" id="IPR043160">
    <property type="entry name" value="Dynein_C_barrel"/>
</dbReference>
<evidence type="ECO:0000256" key="12">
    <source>
        <dbReference type="ARBA" id="ARBA00023273"/>
    </source>
</evidence>
<dbReference type="GO" id="GO:0008569">
    <property type="term" value="F:minus-end-directed microtubule motor activity"/>
    <property type="evidence" value="ECO:0007669"/>
    <property type="project" value="InterPro"/>
</dbReference>
<accession>A0AAV8Z5R7</accession>
<dbReference type="InterPro" id="IPR026983">
    <property type="entry name" value="DHC"/>
</dbReference>
<feature type="domain" description="Dynein heavy chain ATP-binding dynein motor region" evidence="17">
    <location>
        <begin position="663"/>
        <end position="884"/>
    </location>
</feature>
<evidence type="ECO:0000256" key="9">
    <source>
        <dbReference type="ARBA" id="ARBA00023069"/>
    </source>
</evidence>
<keyword evidence="11" id="KW-0206">Cytoskeleton</keyword>
<protein>
    <recommendedName>
        <fullName evidence="22">Dynein heavy chain 3, axonemal</fullName>
    </recommendedName>
</protein>
<evidence type="ECO:0000256" key="2">
    <source>
        <dbReference type="ARBA" id="ARBA00008887"/>
    </source>
</evidence>
<dbReference type="Gene3D" id="3.40.50.300">
    <property type="entry name" value="P-loop containing nucleotide triphosphate hydrolases"/>
    <property type="match status" value="3"/>
</dbReference>
<dbReference type="GO" id="GO:0005874">
    <property type="term" value="C:microtubule"/>
    <property type="evidence" value="ECO:0007669"/>
    <property type="project" value="UniProtKB-KW"/>
</dbReference>
<sequence length="1730" mass="196515">MDKVCEQLVPENETLGPQHIRNLFYGNYGDPDSEAKIYDEITDMEDLVKKMEYYLNEYNLISKTPMNLVMFKFAIEHVSRVSRVLMQPNGSALLVGIGGPIELTKTYGISDWRDDLRKLLIRAGCEGKPIVFLFADTQIADEMFIEDINTVLNTADVPNLYATDEKATILEKMQSAARDAGKKIEPTPLALYNYFIERVRSNLHVALCMSPIGDSFRVRCRMFPSLINCCTIDWFQNWPDDALERVANMFLTQAGLSGDMVDLCTSICKHFHVTVQQASDRFFREQKRKTYITPTSYLELIQTFKNLYSMKVDQITMARNRYEVGLEKLQFAAGQVSLMQDELTNLQPKLIVASSKTEKLMIKIEQDTVIVEKQKEIVGADEAVANEAAAAAQAIKDDCESDLSEAIPALEAAVDALNTLKPADITVVKSMKNPPPVCVMKGIKPDRKPDPGSGRMVEDFWGPSTKLLGDLKFLENLKAYDKDNIPVPVMKRIRERYMTDREFDPDRIKSISTACEGLCKWVRAMEVYDRVIKIVAPKKAALEEAEGELASQMDILNAKRAQLQEVADKLQALNDEFAAETKKKKELEDEIYLCAQKLDRAEQLIGGLGGRKPAGTIAYLGPFTVDYRQEMLKEWNQFSLRTGIPCSANFSLVLIMGEPVVIRAWNIAGLPVDNYSVENGIISTTARRWPLMIDPQGQANKWVKNMEKNNRLQVIKLTDSNYVRVLENAITFGTPVLLENVNQEIDAALDPVLVKSVFKQQGVWYLKLGDNVLEYSFDFRFFITTRLRNPHYLPEIAVKVTLVNFMITLQGLQDQLLGIVVARERPELEEKKNAMIIESANNKKMLKELEDKILEVLSSSEGNILEDETAINILSSSKVLSAEIQEKQKLAAETEKEIDFARNQYVPVSRHSSVLFFCISDLANIDPMYQYSLGWFINLYHQSITNSTKSPILDERLGYLNDYFTNSIYRNVCRSLFEKDKLIFSFVLTVGILRYQGKIDEDVWNFFLTGGVALENPYPNPAPKWLTDKSWSEIVRASALKGYLEKFRKSVEENPNEWKNFYDVLNPHEMPCPKPLDEIRGLIRLVALKCLRPDKVVPGVQLYIVEEMGSSYLEPPQFNIEESYNDSNCCTPLVFILSAGSDPMASLMKFATDRGISKTSLMTISLGQGQGPIASGMINTGLETGQWAVLQNCHLAESWMRELDRICDEVIIPENTHHNFRLWLTSYPSKAFPVAILQNGVKMTNEAPKGLRQNLIRSYLSDPISDPKFYNSCPNWKAFRPLLFSLCFFHALVQERRKFGPLGWNIPYEFNESDLRICVLQLQMFLTDYTDVPYDAITYLTGECNYGGRVTDDKDRRLLNSLLSIFYTPEVVSKPMYPFSPSGTYFVPSDTTHEGCVSYIRSLPLNPLPEVFGLHENADITKDNQETNILLYGVLLTQTQITAGGGGDDSQEMIIELANDILGKVPDLYDIHDVSQRYPVMYTNSMNTVLRQELIRFNRLIAVIKRTLRDMIKAVKGLVVMSAELEGTCTALVVGKVPAAWASKSYPSLKPLGSYVNDLIARLKFFQDWIDRGAPNIFWLSGFYFTQSFLTGVLQNFSRKKKLPIDLIHFEFYTTEFEDEADRCCLFGIYCKGLFLEGARWDRKLRKLNESYPKVLFDVVPIMWLKPAVKSDYNPPPSYTCPVYKTSARRGVLSTTGHSTNFVMYTTFDTDLPEKHWINRGVASLCQLDD</sequence>
<dbReference type="InterPro" id="IPR035706">
    <property type="entry name" value="AAA_9"/>
</dbReference>
<dbReference type="Pfam" id="PF12781">
    <property type="entry name" value="AAA_9"/>
    <property type="match status" value="1"/>
</dbReference>
<keyword evidence="21" id="KW-1185">Reference proteome</keyword>
<dbReference type="Gene3D" id="1.10.8.720">
    <property type="entry name" value="Region D6 of dynein motor"/>
    <property type="match status" value="1"/>
</dbReference>
<dbReference type="InterPro" id="IPR042219">
    <property type="entry name" value="AAA_lid_11_sf"/>
</dbReference>
<evidence type="ECO:0000313" key="20">
    <source>
        <dbReference type="EMBL" id="KAJ8959250.1"/>
    </source>
</evidence>
<dbReference type="Pfam" id="PF18198">
    <property type="entry name" value="AAA_lid_11"/>
    <property type="match status" value="1"/>
</dbReference>
<dbReference type="GO" id="GO:0005930">
    <property type="term" value="C:axoneme"/>
    <property type="evidence" value="ECO:0007669"/>
    <property type="project" value="UniProtKB-SubCell"/>
</dbReference>
<evidence type="ECO:0000313" key="21">
    <source>
        <dbReference type="Proteomes" id="UP001162162"/>
    </source>
</evidence>
<keyword evidence="6" id="KW-0067">ATP-binding</keyword>
<evidence type="ECO:0000256" key="4">
    <source>
        <dbReference type="ARBA" id="ARBA00022701"/>
    </source>
</evidence>
<feature type="domain" description="Dynein heavy chain coiled coil stalk" evidence="15">
    <location>
        <begin position="321"/>
        <end position="609"/>
    </location>
</feature>
<evidence type="ECO:0008006" key="22">
    <source>
        <dbReference type="Google" id="ProtNLM"/>
    </source>
</evidence>
<dbReference type="FunFam" id="3.40.50.300:FF:000223">
    <property type="entry name" value="Dynein heavy chain 3, axonemal"/>
    <property type="match status" value="1"/>
</dbReference>
<keyword evidence="5" id="KW-0547">Nucleotide-binding</keyword>
<evidence type="ECO:0000256" key="1">
    <source>
        <dbReference type="ARBA" id="ARBA00004430"/>
    </source>
</evidence>
<evidence type="ECO:0000259" key="17">
    <source>
        <dbReference type="Pfam" id="PF12781"/>
    </source>
</evidence>
<feature type="domain" description="Dynein heavy chain AAA lid" evidence="18">
    <location>
        <begin position="1279"/>
        <end position="1418"/>
    </location>
</feature>
<dbReference type="Pfam" id="PF12780">
    <property type="entry name" value="AAA_8"/>
    <property type="match status" value="1"/>
</dbReference>
<dbReference type="FunFam" id="1.10.8.720:FF:000001">
    <property type="entry name" value="dynein heavy chain 7, axonemal"/>
    <property type="match status" value="1"/>
</dbReference>
<keyword evidence="4" id="KW-0493">Microtubule</keyword>
<comment type="similarity">
    <text evidence="2">Belongs to the dynein heavy chain family.</text>
</comment>
<dbReference type="PANTHER" id="PTHR22878">
    <property type="entry name" value="DYNEIN HEAVY CHAIN 6, AXONEMAL-LIKE-RELATED"/>
    <property type="match status" value="1"/>
</dbReference>
<dbReference type="InterPro" id="IPR024743">
    <property type="entry name" value="Dynein_HC_stalk"/>
</dbReference>
<dbReference type="GO" id="GO:0045505">
    <property type="term" value="F:dynein intermediate chain binding"/>
    <property type="evidence" value="ECO:0007669"/>
    <property type="project" value="InterPro"/>
</dbReference>
<dbReference type="SUPFAM" id="SSF52540">
    <property type="entry name" value="P-loop containing nucleoside triphosphate hydrolases"/>
    <property type="match status" value="1"/>
</dbReference>
<dbReference type="Pfam" id="PF12777">
    <property type="entry name" value="MT"/>
    <property type="match status" value="1"/>
</dbReference>
<dbReference type="GO" id="GO:0007018">
    <property type="term" value="P:microtubule-based movement"/>
    <property type="evidence" value="ECO:0007669"/>
    <property type="project" value="InterPro"/>
</dbReference>
<keyword evidence="12" id="KW-0966">Cell projection</keyword>
<dbReference type="InterPro" id="IPR004273">
    <property type="entry name" value="Dynein_heavy_D6_P-loop"/>
</dbReference>
<evidence type="ECO:0000256" key="3">
    <source>
        <dbReference type="ARBA" id="ARBA00022490"/>
    </source>
</evidence>
<dbReference type="FunFam" id="1.20.1270.280:FF:000001">
    <property type="entry name" value="dynein heavy chain 7, axonemal"/>
    <property type="match status" value="1"/>
</dbReference>
<evidence type="ECO:0000256" key="8">
    <source>
        <dbReference type="ARBA" id="ARBA00023054"/>
    </source>
</evidence>
<dbReference type="EMBL" id="JAPWTK010000014">
    <property type="protein sequence ID" value="KAJ8959250.1"/>
    <property type="molecule type" value="Genomic_DNA"/>
</dbReference>
<evidence type="ECO:0000256" key="7">
    <source>
        <dbReference type="ARBA" id="ARBA00023017"/>
    </source>
</evidence>
<dbReference type="FunFam" id="1.20.920.20:FF:000006">
    <property type="entry name" value="Dynein, axonemal, heavy chain 6"/>
    <property type="match status" value="1"/>
</dbReference>
<dbReference type="FunFam" id="1.10.8.1220:FF:000001">
    <property type="entry name" value="Dynein axonemal heavy chain 5"/>
    <property type="match status" value="1"/>
</dbReference>
<dbReference type="Gene3D" id="1.20.920.20">
    <property type="match status" value="1"/>
</dbReference>
<evidence type="ECO:0000256" key="13">
    <source>
        <dbReference type="SAM" id="Coils"/>
    </source>
</evidence>
<comment type="subcellular location">
    <subcellularLocation>
        <location evidence="1">Cytoplasm</location>
        <location evidence="1">Cytoskeleton</location>
        <location evidence="1">Cilium axoneme</location>
    </subcellularLocation>
</comment>
<evidence type="ECO:0000259" key="18">
    <source>
        <dbReference type="Pfam" id="PF18198"/>
    </source>
</evidence>
<evidence type="ECO:0000259" key="15">
    <source>
        <dbReference type="Pfam" id="PF12777"/>
    </source>
</evidence>
<keyword evidence="10" id="KW-0505">Motor protein</keyword>
<name>A0AAV8Z5R7_9CUCU</name>
<proteinExistence type="inferred from homology"/>
<dbReference type="GO" id="GO:0051959">
    <property type="term" value="F:dynein light intermediate chain binding"/>
    <property type="evidence" value="ECO:0007669"/>
    <property type="project" value="InterPro"/>
</dbReference>
<feature type="coiled-coil region" evidence="13">
    <location>
        <begin position="542"/>
        <end position="604"/>
    </location>
</feature>
<dbReference type="InterPro" id="IPR024317">
    <property type="entry name" value="Dynein_heavy_chain_D4_dom"/>
</dbReference>
<keyword evidence="7" id="KW-0243">Dynein</keyword>
<dbReference type="Gene3D" id="3.10.490.20">
    <property type="match status" value="1"/>
</dbReference>
<evidence type="ECO:0000259" key="14">
    <source>
        <dbReference type="Pfam" id="PF03028"/>
    </source>
</evidence>
<dbReference type="InterPro" id="IPR041228">
    <property type="entry name" value="Dynein_C"/>
</dbReference>
<keyword evidence="3" id="KW-0963">Cytoplasm</keyword>
<evidence type="ECO:0000256" key="6">
    <source>
        <dbReference type="ARBA" id="ARBA00022840"/>
    </source>
</evidence>
<dbReference type="Gene3D" id="1.10.8.1220">
    <property type="match status" value="1"/>
</dbReference>
<dbReference type="InterPro" id="IPR041658">
    <property type="entry name" value="AAA_lid_11"/>
</dbReference>
<gene>
    <name evidence="20" type="ORF">NQ318_022513</name>
</gene>
<evidence type="ECO:0000256" key="5">
    <source>
        <dbReference type="ARBA" id="ARBA00022741"/>
    </source>
</evidence>
<dbReference type="Gene3D" id="6.10.140.1060">
    <property type="match status" value="1"/>
</dbReference>
<keyword evidence="9" id="KW-0969">Cilium</keyword>
<evidence type="ECO:0000256" key="11">
    <source>
        <dbReference type="ARBA" id="ARBA00023212"/>
    </source>
</evidence>
<comment type="caution">
    <text evidence="20">The sequence shown here is derived from an EMBL/GenBank/DDBJ whole genome shotgun (WGS) entry which is preliminary data.</text>
</comment>
<dbReference type="PANTHER" id="PTHR22878:SF71">
    <property type="entry name" value="DYNEIN, AXONEMAL, HEAVY CHAIN 3"/>
    <property type="match status" value="1"/>
</dbReference>